<sequence length="70" mass="8004">KETKPRHTRAAEQEADGSMKKSVVTDHCTREKSHNGLGQHTNHKYGTKIQKHEQRQQCLHVGSHIGLCYQ</sequence>
<feature type="non-terminal residue" evidence="2">
    <location>
        <position position="1"/>
    </location>
</feature>
<evidence type="ECO:0000313" key="2">
    <source>
        <dbReference type="EMBL" id="SBR61624.1"/>
    </source>
</evidence>
<reference evidence="2" key="1">
    <citation type="submission" date="2016-05" db="EMBL/GenBank/DDBJ databases">
        <authorList>
            <person name="Lavstsen T."/>
            <person name="Jespersen J.S."/>
        </authorList>
    </citation>
    <scope>NUCLEOTIDE SEQUENCE</scope>
    <source>
        <tissue evidence="2">Brain</tissue>
    </source>
</reference>
<reference evidence="2" key="2">
    <citation type="submission" date="2016-06" db="EMBL/GenBank/DDBJ databases">
        <title>The genome of a short-lived fish provides insights into sex chromosome evolution and the genetic control of aging.</title>
        <authorList>
            <person name="Reichwald K."/>
            <person name="Felder M."/>
            <person name="Petzold A."/>
            <person name="Koch P."/>
            <person name="Groth M."/>
            <person name="Platzer M."/>
        </authorList>
    </citation>
    <scope>NUCLEOTIDE SEQUENCE</scope>
    <source>
        <tissue evidence="2">Brain</tissue>
    </source>
</reference>
<name>A0A1A8MYN6_9TELE</name>
<accession>A0A1A8MYN6</accession>
<dbReference type="EMBL" id="HAEF01020465">
    <property type="protein sequence ID" value="SBR61624.1"/>
    <property type="molecule type" value="Transcribed_RNA"/>
</dbReference>
<feature type="non-terminal residue" evidence="2">
    <location>
        <position position="70"/>
    </location>
</feature>
<dbReference type="AlphaFoldDB" id="A0A1A8MYN6"/>
<gene>
    <name evidence="2" type="primary">Nfu_g_1_024269</name>
</gene>
<protein>
    <submittedName>
        <fullName evidence="2">Uncharacterized protein</fullName>
    </submittedName>
</protein>
<organism evidence="2">
    <name type="scientific">Nothobranchius pienaari</name>
    <dbReference type="NCBI Taxonomy" id="704102"/>
    <lineage>
        <taxon>Eukaryota</taxon>
        <taxon>Metazoa</taxon>
        <taxon>Chordata</taxon>
        <taxon>Craniata</taxon>
        <taxon>Vertebrata</taxon>
        <taxon>Euteleostomi</taxon>
        <taxon>Actinopterygii</taxon>
        <taxon>Neopterygii</taxon>
        <taxon>Teleostei</taxon>
        <taxon>Neoteleostei</taxon>
        <taxon>Acanthomorphata</taxon>
        <taxon>Ovalentaria</taxon>
        <taxon>Atherinomorphae</taxon>
        <taxon>Cyprinodontiformes</taxon>
        <taxon>Nothobranchiidae</taxon>
        <taxon>Nothobranchius</taxon>
    </lineage>
</organism>
<feature type="region of interest" description="Disordered" evidence="1">
    <location>
        <begin position="1"/>
        <end position="23"/>
    </location>
</feature>
<proteinExistence type="predicted"/>
<evidence type="ECO:0000256" key="1">
    <source>
        <dbReference type="SAM" id="MobiDB-lite"/>
    </source>
</evidence>